<feature type="compositionally biased region" description="Low complexity" evidence="5">
    <location>
        <begin position="48"/>
        <end position="59"/>
    </location>
</feature>
<dbReference type="PANTHER" id="PTHR20922:SF13">
    <property type="entry name" value="DNL-TYPE ZINC FINGER PROTEIN"/>
    <property type="match status" value="1"/>
</dbReference>
<dbReference type="PANTHER" id="PTHR20922">
    <property type="entry name" value="DNL-TYPE ZINC FINGER PROTEIN"/>
    <property type="match status" value="1"/>
</dbReference>
<dbReference type="GO" id="GO:0051087">
    <property type="term" value="F:protein-folding chaperone binding"/>
    <property type="evidence" value="ECO:0007669"/>
    <property type="project" value="TreeGrafter"/>
</dbReference>
<name>A0A6A5YLZ3_9PLEO</name>
<feature type="region of interest" description="Disordered" evidence="5">
    <location>
        <begin position="174"/>
        <end position="221"/>
    </location>
</feature>
<feature type="domain" description="DNL-type" evidence="6">
    <location>
        <begin position="87"/>
        <end position="182"/>
    </location>
</feature>
<dbReference type="EMBL" id="ML977348">
    <property type="protein sequence ID" value="KAF2108289.1"/>
    <property type="molecule type" value="Genomic_DNA"/>
</dbReference>
<feature type="region of interest" description="Disordered" evidence="5">
    <location>
        <begin position="16"/>
        <end position="83"/>
    </location>
</feature>
<dbReference type="GO" id="GO:0008270">
    <property type="term" value="F:zinc ion binding"/>
    <property type="evidence" value="ECO:0007669"/>
    <property type="project" value="UniProtKB-KW"/>
</dbReference>
<accession>A0A6A5YLZ3</accession>
<dbReference type="AlphaFoldDB" id="A0A6A5YLZ3"/>
<dbReference type="GO" id="GO:0050821">
    <property type="term" value="P:protein stabilization"/>
    <property type="evidence" value="ECO:0007669"/>
    <property type="project" value="TreeGrafter"/>
</dbReference>
<evidence type="ECO:0000256" key="3">
    <source>
        <dbReference type="ARBA" id="ARBA00022833"/>
    </source>
</evidence>
<evidence type="ECO:0000256" key="4">
    <source>
        <dbReference type="PROSITE-ProRule" id="PRU00834"/>
    </source>
</evidence>
<reference evidence="7" key="1">
    <citation type="journal article" date="2020" name="Stud. Mycol.">
        <title>101 Dothideomycetes genomes: a test case for predicting lifestyles and emergence of pathogens.</title>
        <authorList>
            <person name="Haridas S."/>
            <person name="Albert R."/>
            <person name="Binder M."/>
            <person name="Bloem J."/>
            <person name="Labutti K."/>
            <person name="Salamov A."/>
            <person name="Andreopoulos B."/>
            <person name="Baker S."/>
            <person name="Barry K."/>
            <person name="Bills G."/>
            <person name="Bluhm B."/>
            <person name="Cannon C."/>
            <person name="Castanera R."/>
            <person name="Culley D."/>
            <person name="Daum C."/>
            <person name="Ezra D."/>
            <person name="Gonzalez J."/>
            <person name="Henrissat B."/>
            <person name="Kuo A."/>
            <person name="Liang C."/>
            <person name="Lipzen A."/>
            <person name="Lutzoni F."/>
            <person name="Magnuson J."/>
            <person name="Mondo S."/>
            <person name="Nolan M."/>
            <person name="Ohm R."/>
            <person name="Pangilinan J."/>
            <person name="Park H.-J."/>
            <person name="Ramirez L."/>
            <person name="Alfaro M."/>
            <person name="Sun H."/>
            <person name="Tritt A."/>
            <person name="Yoshinaga Y."/>
            <person name="Zwiers L.-H."/>
            <person name="Turgeon B."/>
            <person name="Goodwin S."/>
            <person name="Spatafora J."/>
            <person name="Crous P."/>
            <person name="Grigoriev I."/>
        </authorList>
    </citation>
    <scope>NUCLEOTIDE SEQUENCE</scope>
    <source>
        <strain evidence="7">CBS 627.86</strain>
    </source>
</reference>
<feature type="compositionally biased region" description="Basic and acidic residues" evidence="5">
    <location>
        <begin position="193"/>
        <end position="202"/>
    </location>
</feature>
<keyword evidence="2 4" id="KW-0863">Zinc-finger</keyword>
<dbReference type="GO" id="GO:0005739">
    <property type="term" value="C:mitochondrion"/>
    <property type="evidence" value="ECO:0007669"/>
    <property type="project" value="TreeGrafter"/>
</dbReference>
<gene>
    <name evidence="7" type="ORF">BDV96DRAFT_616365</name>
</gene>
<organism evidence="7 8">
    <name type="scientific">Lophiotrema nucula</name>
    <dbReference type="NCBI Taxonomy" id="690887"/>
    <lineage>
        <taxon>Eukaryota</taxon>
        <taxon>Fungi</taxon>
        <taxon>Dikarya</taxon>
        <taxon>Ascomycota</taxon>
        <taxon>Pezizomycotina</taxon>
        <taxon>Dothideomycetes</taxon>
        <taxon>Pleosporomycetidae</taxon>
        <taxon>Pleosporales</taxon>
        <taxon>Lophiotremataceae</taxon>
        <taxon>Lophiotrema</taxon>
    </lineage>
</organism>
<protein>
    <submittedName>
        <fullName evidence="7">DNL zinc finger-domain-containing protein</fullName>
    </submittedName>
</protein>
<evidence type="ECO:0000256" key="1">
    <source>
        <dbReference type="ARBA" id="ARBA00022723"/>
    </source>
</evidence>
<evidence type="ECO:0000256" key="2">
    <source>
        <dbReference type="ARBA" id="ARBA00022771"/>
    </source>
</evidence>
<dbReference type="OrthoDB" id="512667at2759"/>
<sequence length="221" mass="24606">MQTSSSILRCFARSSAPRCLRPSPPKRIPATNRPFHTPRTSMYPRPSPVLSRLRRTPPSVRYESSTSTPAPQPGVSTAAPETRLDKDQVPAYEMTFTCKKCDTRSSHRISKQGYHHGTVLITCPGCKNRHLMSDHLKIFSDKPVTLEDIMREKGDLVKRGSLGIEGDVEFWEDGTSTPRSAHFHPDSTTQVDPEAKGDRLTEEPTLPQDPSANAEDANPRT</sequence>
<dbReference type="Pfam" id="PF05180">
    <property type="entry name" value="zf-DNL"/>
    <property type="match status" value="1"/>
</dbReference>
<evidence type="ECO:0000256" key="5">
    <source>
        <dbReference type="SAM" id="MobiDB-lite"/>
    </source>
</evidence>
<dbReference type="GO" id="GO:0006457">
    <property type="term" value="P:protein folding"/>
    <property type="evidence" value="ECO:0007669"/>
    <property type="project" value="TreeGrafter"/>
</dbReference>
<keyword evidence="8" id="KW-1185">Reference proteome</keyword>
<evidence type="ECO:0000313" key="8">
    <source>
        <dbReference type="Proteomes" id="UP000799770"/>
    </source>
</evidence>
<dbReference type="InterPro" id="IPR024158">
    <property type="entry name" value="Mt_import_TIM15"/>
</dbReference>
<keyword evidence="1" id="KW-0479">Metal-binding</keyword>
<proteinExistence type="predicted"/>
<dbReference type="PROSITE" id="PS51501">
    <property type="entry name" value="ZF_DNL"/>
    <property type="match status" value="1"/>
</dbReference>
<dbReference type="GO" id="GO:0030150">
    <property type="term" value="P:protein import into mitochondrial matrix"/>
    <property type="evidence" value="ECO:0007669"/>
    <property type="project" value="TreeGrafter"/>
</dbReference>
<keyword evidence="3" id="KW-0862">Zinc</keyword>
<evidence type="ECO:0000259" key="6">
    <source>
        <dbReference type="PROSITE" id="PS51501"/>
    </source>
</evidence>
<dbReference type="Proteomes" id="UP000799770">
    <property type="component" value="Unassembled WGS sequence"/>
</dbReference>
<dbReference type="InterPro" id="IPR007853">
    <property type="entry name" value="Znf_DNL-typ"/>
</dbReference>
<evidence type="ECO:0000313" key="7">
    <source>
        <dbReference type="EMBL" id="KAF2108289.1"/>
    </source>
</evidence>